<sequence length="223" mass="25544">MAISSDSKNTAHSVLHMDPWFLSISRRTLRYYHLDRALEVDLPYKEEKNDERDCKKRKHASSTAGAGNKACREKMRRDKLKDRFVELYSILDTGKPHKSDKLAMLSDATSHLNELRLEVQKLKESNGSLRDTIKSLKAEKLELKDEKMRLKTEKDRIEQMLKDISFPQSLIAQPAVATFHPAAFAACNKDFPCSNYPPIGMWHWTPPASLDTSQDHVLRPPVA</sequence>
<evidence type="ECO:0000256" key="1">
    <source>
        <dbReference type="ARBA" id="ARBA00005510"/>
    </source>
</evidence>
<dbReference type="GO" id="GO:0003700">
    <property type="term" value="F:DNA-binding transcription factor activity"/>
    <property type="evidence" value="ECO:0007669"/>
    <property type="project" value="InterPro"/>
</dbReference>
<evidence type="ECO:0000256" key="5">
    <source>
        <dbReference type="SAM" id="MobiDB-lite"/>
    </source>
</evidence>
<dbReference type="InterPro" id="IPR011598">
    <property type="entry name" value="bHLH_dom"/>
</dbReference>
<dbReference type="PROSITE" id="PS50888">
    <property type="entry name" value="BHLH"/>
    <property type="match status" value="1"/>
</dbReference>
<dbReference type="EMBL" id="NMUH01000575">
    <property type="protein sequence ID" value="MQL81558.1"/>
    <property type="molecule type" value="Genomic_DNA"/>
</dbReference>
<dbReference type="Pfam" id="PF00010">
    <property type="entry name" value="HLH"/>
    <property type="match status" value="1"/>
</dbReference>
<dbReference type="InterPro" id="IPR036638">
    <property type="entry name" value="HLH_DNA-bd_sf"/>
</dbReference>
<dbReference type="PANTHER" id="PTHR46133">
    <property type="entry name" value="BHLH TRANSCRIPTION FACTOR"/>
    <property type="match status" value="1"/>
</dbReference>
<organism evidence="7 8">
    <name type="scientific">Colocasia esculenta</name>
    <name type="common">Wild taro</name>
    <name type="synonym">Arum esculentum</name>
    <dbReference type="NCBI Taxonomy" id="4460"/>
    <lineage>
        <taxon>Eukaryota</taxon>
        <taxon>Viridiplantae</taxon>
        <taxon>Streptophyta</taxon>
        <taxon>Embryophyta</taxon>
        <taxon>Tracheophyta</taxon>
        <taxon>Spermatophyta</taxon>
        <taxon>Magnoliopsida</taxon>
        <taxon>Liliopsida</taxon>
        <taxon>Araceae</taxon>
        <taxon>Aroideae</taxon>
        <taxon>Colocasieae</taxon>
        <taxon>Colocasia</taxon>
    </lineage>
</organism>
<dbReference type="Gene3D" id="4.10.280.10">
    <property type="entry name" value="Helix-loop-helix DNA-binding domain"/>
    <property type="match status" value="1"/>
</dbReference>
<feature type="region of interest" description="Disordered" evidence="5">
    <location>
        <begin position="47"/>
        <end position="74"/>
    </location>
</feature>
<dbReference type="SUPFAM" id="SSF47459">
    <property type="entry name" value="HLH, helix-loop-helix DNA-binding domain"/>
    <property type="match status" value="1"/>
</dbReference>
<dbReference type="InterPro" id="IPR044818">
    <property type="entry name" value="ILR3-like"/>
</dbReference>
<dbReference type="Proteomes" id="UP000652761">
    <property type="component" value="Unassembled WGS sequence"/>
</dbReference>
<comment type="similarity">
    <text evidence="1">Belongs to the bHLH protein family.</text>
</comment>
<evidence type="ECO:0000256" key="2">
    <source>
        <dbReference type="ARBA" id="ARBA00023015"/>
    </source>
</evidence>
<name>A0A843UDD8_COLES</name>
<accession>A0A843UDD8</accession>
<keyword evidence="2" id="KW-0805">Transcription regulation</keyword>
<dbReference type="OrthoDB" id="515493at2759"/>
<gene>
    <name evidence="7" type="ORF">Taro_014036</name>
</gene>
<evidence type="ECO:0000256" key="3">
    <source>
        <dbReference type="ARBA" id="ARBA00023163"/>
    </source>
</evidence>
<keyword evidence="4" id="KW-0175">Coiled coil</keyword>
<evidence type="ECO:0000313" key="7">
    <source>
        <dbReference type="EMBL" id="MQL81558.1"/>
    </source>
</evidence>
<proteinExistence type="inferred from homology"/>
<comment type="caution">
    <text evidence="7">The sequence shown here is derived from an EMBL/GenBank/DDBJ whole genome shotgun (WGS) entry which is preliminary data.</text>
</comment>
<keyword evidence="3" id="KW-0804">Transcription</keyword>
<feature type="domain" description="BHLH" evidence="6">
    <location>
        <begin position="64"/>
        <end position="115"/>
    </location>
</feature>
<evidence type="ECO:0000259" key="6">
    <source>
        <dbReference type="PROSITE" id="PS50888"/>
    </source>
</evidence>
<evidence type="ECO:0000313" key="8">
    <source>
        <dbReference type="Proteomes" id="UP000652761"/>
    </source>
</evidence>
<dbReference type="GO" id="GO:0046983">
    <property type="term" value="F:protein dimerization activity"/>
    <property type="evidence" value="ECO:0007669"/>
    <property type="project" value="InterPro"/>
</dbReference>
<keyword evidence="8" id="KW-1185">Reference proteome</keyword>
<dbReference type="PANTHER" id="PTHR46133:SF8">
    <property type="entry name" value="TRANSCRIPTION FACTOR ILR3-LIKE"/>
    <property type="match status" value="1"/>
</dbReference>
<dbReference type="SMART" id="SM00353">
    <property type="entry name" value="HLH"/>
    <property type="match status" value="1"/>
</dbReference>
<evidence type="ECO:0000256" key="4">
    <source>
        <dbReference type="SAM" id="Coils"/>
    </source>
</evidence>
<dbReference type="CDD" id="cd11446">
    <property type="entry name" value="bHLH_AtILR3_like"/>
    <property type="match status" value="1"/>
</dbReference>
<feature type="coiled-coil region" evidence="4">
    <location>
        <begin position="105"/>
        <end position="163"/>
    </location>
</feature>
<dbReference type="GO" id="GO:0006879">
    <property type="term" value="P:intracellular iron ion homeostasis"/>
    <property type="evidence" value="ECO:0007669"/>
    <property type="project" value="InterPro"/>
</dbReference>
<reference evidence="7" key="1">
    <citation type="submission" date="2017-07" db="EMBL/GenBank/DDBJ databases">
        <title>Taro Niue Genome Assembly and Annotation.</title>
        <authorList>
            <person name="Atibalentja N."/>
            <person name="Keating K."/>
            <person name="Fields C.J."/>
        </authorList>
    </citation>
    <scope>NUCLEOTIDE SEQUENCE</scope>
    <source>
        <strain evidence="7">Niue_2</strain>
        <tissue evidence="7">Leaf</tissue>
    </source>
</reference>
<protein>
    <recommendedName>
        <fullName evidence="6">BHLH domain-containing protein</fullName>
    </recommendedName>
</protein>
<dbReference type="AlphaFoldDB" id="A0A843UDD8"/>